<gene>
    <name evidence="6" type="ORF">CHM34_01025</name>
</gene>
<reference evidence="6 7" key="1">
    <citation type="submission" date="2017-07" db="EMBL/GenBank/DDBJ databases">
        <title>The genome sequence of Paludifilum halophilum highlights mechanisms for microbial adaptation to high salt environemnts.</title>
        <authorList>
            <person name="Belbahri L."/>
        </authorList>
    </citation>
    <scope>NUCLEOTIDE SEQUENCE [LARGE SCALE GENOMIC DNA]</scope>
    <source>
        <strain evidence="6 7">DSM 102817</strain>
    </source>
</reference>
<keyword evidence="7" id="KW-1185">Reference proteome</keyword>
<keyword evidence="3" id="KW-0012">Acyltransferase</keyword>
<dbReference type="Pfam" id="PF21124">
    <property type="entry name" value="VinK_C"/>
    <property type="match status" value="1"/>
</dbReference>
<sequence>MSVAVVFPGLAPSDYESVKDFVEKSPYAHRRFDDASEILGFSLPKAFKEATEDQWEIFQCAFLANSLALSDWAEEKLGMKPSFCVGASFGGFAAAIYTRSLTYRETLLLTYESTLQEKQYFSDLGEKMGTHFFYHITLDQIQDMIQTLSAQGRWVELSAYLSDDIHAVCATSETIEMIKKEIRKQKGISLHTMERLVHSSKLTNFKEHTRKTVYNRFLFRDLTIPCVSDVDGMTTEKGDDLKNVLLDGYDYPVRWPETVKTLKRFHVSKVFVVGPRNLFGPIIKKHFEVAIVSPETALGSVAT</sequence>
<proteinExistence type="predicted"/>
<dbReference type="SUPFAM" id="SSF52151">
    <property type="entry name" value="FabD/lysophospholipase-like"/>
    <property type="match status" value="1"/>
</dbReference>
<feature type="domain" description="Malonyl-CoA-[acyl-carrier-protein] transacylase small" evidence="5">
    <location>
        <begin position="137"/>
        <end position="193"/>
    </location>
</feature>
<accession>A0A235BBF5</accession>
<dbReference type="Gene3D" id="3.40.366.10">
    <property type="entry name" value="Malonyl-Coenzyme A Acyl Carrier Protein, domain 2"/>
    <property type="match status" value="1"/>
</dbReference>
<dbReference type="PANTHER" id="PTHR42681">
    <property type="entry name" value="MALONYL-COA-ACYL CARRIER PROTEIN TRANSACYLASE, MITOCHONDRIAL"/>
    <property type="match status" value="1"/>
</dbReference>
<dbReference type="GO" id="GO:0006633">
    <property type="term" value="P:fatty acid biosynthetic process"/>
    <property type="evidence" value="ECO:0007669"/>
    <property type="project" value="TreeGrafter"/>
</dbReference>
<dbReference type="InterPro" id="IPR049416">
    <property type="entry name" value="VinK-like_small"/>
</dbReference>
<dbReference type="Gene3D" id="3.30.70.250">
    <property type="entry name" value="Malonyl-CoA ACP transacylase, ACP-binding"/>
    <property type="match status" value="1"/>
</dbReference>
<dbReference type="EC" id="2.3.1.39" evidence="1"/>
<dbReference type="Proteomes" id="UP000215459">
    <property type="component" value="Unassembled WGS sequence"/>
</dbReference>
<comment type="catalytic activity">
    <reaction evidence="4">
        <text>holo-[ACP] + malonyl-CoA = malonyl-[ACP] + CoA</text>
        <dbReference type="Rhea" id="RHEA:41792"/>
        <dbReference type="Rhea" id="RHEA-COMP:9623"/>
        <dbReference type="Rhea" id="RHEA-COMP:9685"/>
        <dbReference type="ChEBI" id="CHEBI:57287"/>
        <dbReference type="ChEBI" id="CHEBI:57384"/>
        <dbReference type="ChEBI" id="CHEBI:64479"/>
        <dbReference type="ChEBI" id="CHEBI:78449"/>
        <dbReference type="EC" id="2.3.1.39"/>
    </reaction>
</comment>
<dbReference type="RefSeq" id="WP_094262723.1">
    <property type="nucleotide sequence ID" value="NZ_NOWF01000001.1"/>
</dbReference>
<dbReference type="InterPro" id="IPR001227">
    <property type="entry name" value="Ac_transferase_dom_sf"/>
</dbReference>
<dbReference type="OrthoDB" id="9805460at2"/>
<dbReference type="EMBL" id="NOWF01000001">
    <property type="protein sequence ID" value="OYD09623.1"/>
    <property type="molecule type" value="Genomic_DNA"/>
</dbReference>
<evidence type="ECO:0000256" key="3">
    <source>
        <dbReference type="ARBA" id="ARBA00023315"/>
    </source>
</evidence>
<evidence type="ECO:0000256" key="1">
    <source>
        <dbReference type="ARBA" id="ARBA00013258"/>
    </source>
</evidence>
<evidence type="ECO:0000256" key="2">
    <source>
        <dbReference type="ARBA" id="ARBA00022679"/>
    </source>
</evidence>
<comment type="caution">
    <text evidence="6">The sequence shown here is derived from an EMBL/GenBank/DDBJ whole genome shotgun (WGS) entry which is preliminary data.</text>
</comment>
<evidence type="ECO:0000259" key="5">
    <source>
        <dbReference type="Pfam" id="PF21124"/>
    </source>
</evidence>
<organism evidence="6 7">
    <name type="scientific">Paludifilum halophilum</name>
    <dbReference type="NCBI Taxonomy" id="1642702"/>
    <lineage>
        <taxon>Bacteria</taxon>
        <taxon>Bacillati</taxon>
        <taxon>Bacillota</taxon>
        <taxon>Bacilli</taxon>
        <taxon>Bacillales</taxon>
        <taxon>Thermoactinomycetaceae</taxon>
        <taxon>Paludifilum</taxon>
    </lineage>
</organism>
<dbReference type="InterPro" id="IPR016035">
    <property type="entry name" value="Acyl_Trfase/lysoPLipase"/>
</dbReference>
<evidence type="ECO:0000313" key="7">
    <source>
        <dbReference type="Proteomes" id="UP000215459"/>
    </source>
</evidence>
<evidence type="ECO:0000256" key="4">
    <source>
        <dbReference type="ARBA" id="ARBA00048462"/>
    </source>
</evidence>
<name>A0A235BBF5_9BACL</name>
<dbReference type="PANTHER" id="PTHR42681:SF1">
    <property type="entry name" value="MALONYL-COA-ACYL CARRIER PROTEIN TRANSACYLASE, MITOCHONDRIAL"/>
    <property type="match status" value="1"/>
</dbReference>
<dbReference type="InterPro" id="IPR050858">
    <property type="entry name" value="Mal-CoA-ACP_Trans/PKS_FabD"/>
</dbReference>
<evidence type="ECO:0000313" key="6">
    <source>
        <dbReference type="EMBL" id="OYD09623.1"/>
    </source>
</evidence>
<keyword evidence="2" id="KW-0808">Transferase</keyword>
<protein>
    <recommendedName>
        <fullName evidence="1">[acyl-carrier-protein] S-malonyltransferase</fullName>
        <ecNumber evidence="1">2.3.1.39</ecNumber>
    </recommendedName>
</protein>
<dbReference type="GO" id="GO:0004314">
    <property type="term" value="F:[acyl-carrier-protein] S-malonyltransferase activity"/>
    <property type="evidence" value="ECO:0007669"/>
    <property type="project" value="UniProtKB-EC"/>
</dbReference>
<dbReference type="AlphaFoldDB" id="A0A235BBF5"/>